<dbReference type="GO" id="GO:0031262">
    <property type="term" value="C:Ndc80 complex"/>
    <property type="evidence" value="ECO:0000318"/>
    <property type="project" value="GO_Central"/>
</dbReference>
<dbReference type="OrthoDB" id="6353017at2759"/>
<dbReference type="ExpressionAtlas" id="A0A0R0K9W4">
    <property type="expression patterns" value="baseline and differential"/>
</dbReference>
<dbReference type="Gene3D" id="3.30.457.50">
    <property type="entry name" value="Chromosome segregation protein Spc25"/>
    <property type="match status" value="1"/>
</dbReference>
<feature type="coiled-coil region" evidence="10">
    <location>
        <begin position="37"/>
        <end position="64"/>
    </location>
</feature>
<evidence type="ECO:0000256" key="3">
    <source>
        <dbReference type="ARBA" id="ARBA00022454"/>
    </source>
</evidence>
<name>A0A0R0K9W4_SOYBN</name>
<dbReference type="GO" id="GO:0007059">
    <property type="term" value="P:chromosome segregation"/>
    <property type="evidence" value="ECO:0000318"/>
    <property type="project" value="GO_Central"/>
</dbReference>
<evidence type="ECO:0000256" key="1">
    <source>
        <dbReference type="ARBA" id="ARBA00004584"/>
    </source>
</evidence>
<comment type="similarity">
    <text evidence="2 9">Belongs to the SPC25 family.</text>
</comment>
<dbReference type="PANTHER" id="PTHR14281:SF0">
    <property type="entry name" value="KINETOCHORE PROTEIN SPC25"/>
    <property type="match status" value="1"/>
</dbReference>
<keyword evidence="14" id="KW-1185">Reference proteome</keyword>
<dbReference type="STRING" id="3847.A0A0R0K9W4"/>
<keyword evidence="5 9" id="KW-0498">Mitosis</keyword>
<dbReference type="EMBL" id="CM000837">
    <property type="protein sequence ID" value="KRH63590.1"/>
    <property type="molecule type" value="Genomic_DNA"/>
</dbReference>
<keyword evidence="9" id="KW-0995">Kinetochore</keyword>
<sequence>MASICDKDIPLRLHNIDAFIASYRNSLHSLRATALEAARSQSELAEVKAKLREAEDELVKALAVKTRREAKRMALKEAIVSVKGRIEDLKTSIQKQRTQNEECATVVSHHRLVLEVSEQKSNESSEHRDEVQEAISWYNRILGFQIEGGRGVKFSFKNINVDNPNEEFFFTIRHEDDVYTLLNCKPSVKDTDELIHELNNTNGLFKFVRTMRKKFQEVVAQGRLSMTTNEHQESAFISASGPVLSISTITEDNDHQDEPTKGNAHLQKQVNRRRVKSAILSPGSASSVRQSPRLKVSTQILKLYGDVGSTV</sequence>
<comment type="subcellular location">
    <subcellularLocation>
        <location evidence="1">Chromosome</location>
        <location evidence="1">Centromere</location>
    </subcellularLocation>
    <subcellularLocation>
        <location evidence="9">Nucleus</location>
    </subcellularLocation>
    <subcellularLocation>
        <location evidence="9">Chromosome</location>
        <location evidence="9">Centromere</location>
        <location evidence="9">Kinetochore</location>
    </subcellularLocation>
</comment>
<accession>A0A0R0K9W4</accession>
<dbReference type="FunFam" id="3.30.457.50:FF:000001">
    <property type="entry name" value="Probable kinetochore protein spc25"/>
    <property type="match status" value="1"/>
</dbReference>
<evidence type="ECO:0000256" key="6">
    <source>
        <dbReference type="ARBA" id="ARBA00023054"/>
    </source>
</evidence>
<dbReference type="PANTHER" id="PTHR14281">
    <property type="entry name" value="KINETOCHORE PROTEIN SPC25-RELATED"/>
    <property type="match status" value="1"/>
</dbReference>
<dbReference type="CDD" id="cd23784">
    <property type="entry name" value="RWD_Spc25"/>
    <property type="match status" value="1"/>
</dbReference>
<dbReference type="Pfam" id="PF08234">
    <property type="entry name" value="Spindle_Spc25"/>
    <property type="match status" value="1"/>
</dbReference>
<dbReference type="RefSeq" id="XP_040870857.1">
    <property type="nucleotide sequence ID" value="XM_041014923.1"/>
</dbReference>
<reference evidence="13" key="2">
    <citation type="submission" date="2018-02" db="UniProtKB">
        <authorList>
            <consortium name="EnsemblPlants"/>
        </authorList>
    </citation>
    <scope>IDENTIFICATION</scope>
    <source>
        <strain evidence="13">Williams 82</strain>
    </source>
</reference>
<evidence type="ECO:0000256" key="9">
    <source>
        <dbReference type="RuleBase" id="RU367150"/>
    </source>
</evidence>
<evidence type="ECO:0000259" key="11">
    <source>
        <dbReference type="Pfam" id="PF08234"/>
    </source>
</evidence>
<keyword evidence="9" id="KW-0539">Nucleus</keyword>
<evidence type="ECO:0000313" key="13">
    <source>
        <dbReference type="EnsemblPlants" id="KRH63590"/>
    </source>
</evidence>
<keyword evidence="7 9" id="KW-0131">Cell cycle</keyword>
<dbReference type="InterPro" id="IPR013255">
    <property type="entry name" value="Spc25_C"/>
</dbReference>
<evidence type="ECO:0000256" key="4">
    <source>
        <dbReference type="ARBA" id="ARBA00022618"/>
    </source>
</evidence>
<evidence type="ECO:0000313" key="14">
    <source>
        <dbReference type="Proteomes" id="UP000008827"/>
    </source>
</evidence>
<dbReference type="SMR" id="A0A0R0K9W4"/>
<keyword evidence="3 9" id="KW-0158">Chromosome</keyword>
<evidence type="ECO:0000256" key="10">
    <source>
        <dbReference type="SAM" id="Coils"/>
    </source>
</evidence>
<reference evidence="12" key="3">
    <citation type="submission" date="2018-07" db="EMBL/GenBank/DDBJ databases">
        <title>WGS assembly of Glycine max.</title>
        <authorList>
            <person name="Schmutz J."/>
            <person name="Cannon S."/>
            <person name="Schlueter J."/>
            <person name="Ma J."/>
            <person name="Mitros T."/>
            <person name="Nelson W."/>
            <person name="Hyten D."/>
            <person name="Song Q."/>
            <person name="Thelen J."/>
            <person name="Cheng J."/>
            <person name="Xu D."/>
            <person name="Hellsten U."/>
            <person name="May G."/>
            <person name="Yu Y."/>
            <person name="Sakurai T."/>
            <person name="Umezawa T."/>
            <person name="Bhattacharyya M."/>
            <person name="Sandhu D."/>
            <person name="Valliyodan B."/>
            <person name="Lindquist E."/>
            <person name="Peto M."/>
            <person name="Grant D."/>
            <person name="Shu S."/>
            <person name="Goodstein D."/>
            <person name="Barry K."/>
            <person name="Futrell-Griggs M."/>
            <person name="Abernathy B."/>
            <person name="Du J."/>
            <person name="Tian Z."/>
            <person name="Zhu L."/>
            <person name="Gill N."/>
            <person name="Joshi T."/>
            <person name="Libault M."/>
            <person name="Sethuraman A."/>
            <person name="Zhang X."/>
            <person name="Shinozaki K."/>
            <person name="Nguyen H."/>
            <person name="Wing R."/>
            <person name="Cregan P."/>
            <person name="Specht J."/>
            <person name="Grimwood J."/>
            <person name="Rokhsar D."/>
            <person name="Stacey G."/>
            <person name="Shoemaker R."/>
            <person name="Jackson S."/>
        </authorList>
    </citation>
    <scope>NUCLEOTIDE SEQUENCE</scope>
    <source>
        <tissue evidence="12">Callus</tissue>
    </source>
</reference>
<organism evidence="12">
    <name type="scientific">Glycine max</name>
    <name type="common">Soybean</name>
    <name type="synonym">Glycine hispida</name>
    <dbReference type="NCBI Taxonomy" id="3847"/>
    <lineage>
        <taxon>Eukaryota</taxon>
        <taxon>Viridiplantae</taxon>
        <taxon>Streptophyta</taxon>
        <taxon>Embryophyta</taxon>
        <taxon>Tracheophyta</taxon>
        <taxon>Spermatophyta</taxon>
        <taxon>Magnoliopsida</taxon>
        <taxon>eudicotyledons</taxon>
        <taxon>Gunneridae</taxon>
        <taxon>Pentapetalae</taxon>
        <taxon>rosids</taxon>
        <taxon>fabids</taxon>
        <taxon>Fabales</taxon>
        <taxon>Fabaceae</taxon>
        <taxon>Papilionoideae</taxon>
        <taxon>50 kb inversion clade</taxon>
        <taxon>NPAAA clade</taxon>
        <taxon>indigoferoid/millettioid clade</taxon>
        <taxon>Phaseoleae</taxon>
        <taxon>Glycine</taxon>
        <taxon>Glycine subgen. Soja</taxon>
    </lineage>
</organism>
<dbReference type="Proteomes" id="UP000008827">
    <property type="component" value="Chromosome 4"/>
</dbReference>
<reference evidence="12 13" key="1">
    <citation type="journal article" date="2010" name="Nature">
        <title>Genome sequence of the palaeopolyploid soybean.</title>
        <authorList>
            <person name="Schmutz J."/>
            <person name="Cannon S.B."/>
            <person name="Schlueter J."/>
            <person name="Ma J."/>
            <person name="Mitros T."/>
            <person name="Nelson W."/>
            <person name="Hyten D.L."/>
            <person name="Song Q."/>
            <person name="Thelen J.J."/>
            <person name="Cheng J."/>
            <person name="Xu D."/>
            <person name="Hellsten U."/>
            <person name="May G.D."/>
            <person name="Yu Y."/>
            <person name="Sakurai T."/>
            <person name="Umezawa T."/>
            <person name="Bhattacharyya M.K."/>
            <person name="Sandhu D."/>
            <person name="Valliyodan B."/>
            <person name="Lindquist E."/>
            <person name="Peto M."/>
            <person name="Grant D."/>
            <person name="Shu S."/>
            <person name="Goodstein D."/>
            <person name="Barry K."/>
            <person name="Futrell-Griggs M."/>
            <person name="Abernathy B."/>
            <person name="Du J."/>
            <person name="Tian Z."/>
            <person name="Zhu L."/>
            <person name="Gill N."/>
            <person name="Joshi T."/>
            <person name="Libault M."/>
            <person name="Sethuraman A."/>
            <person name="Zhang X.-C."/>
            <person name="Shinozaki K."/>
            <person name="Nguyen H.T."/>
            <person name="Wing R.A."/>
            <person name="Cregan P."/>
            <person name="Specht J."/>
            <person name="Grimwood J."/>
            <person name="Rokhsar D."/>
            <person name="Stacey G."/>
            <person name="Shoemaker R.C."/>
            <person name="Jackson S.A."/>
        </authorList>
    </citation>
    <scope>NUCLEOTIDE SEQUENCE [LARGE SCALE GENOMIC DNA]</scope>
    <source>
        <strain evidence="13">cv. Williams 82</strain>
        <tissue evidence="12">Callus</tissue>
    </source>
</reference>
<dbReference type="AlphaFoldDB" id="A0A0R0K9W4"/>
<evidence type="ECO:0000256" key="8">
    <source>
        <dbReference type="ARBA" id="ARBA00023328"/>
    </source>
</evidence>
<evidence type="ECO:0000256" key="7">
    <source>
        <dbReference type="ARBA" id="ARBA00023306"/>
    </source>
</evidence>
<keyword evidence="6 10" id="KW-0175">Coiled coil</keyword>
<evidence type="ECO:0000313" key="12">
    <source>
        <dbReference type="EMBL" id="KRH63590.1"/>
    </source>
</evidence>
<dbReference type="GO" id="GO:0005634">
    <property type="term" value="C:nucleus"/>
    <property type="evidence" value="ECO:0007669"/>
    <property type="project" value="UniProtKB-SubCell"/>
</dbReference>
<dbReference type="Gramene" id="KRH63590">
    <property type="protein sequence ID" value="KRH63590"/>
    <property type="gene ID" value="GLYMA_04G186200"/>
</dbReference>
<gene>
    <name evidence="13" type="primary">LOC100804876</name>
    <name evidence="12" type="ORF">GLYMA_04G186200</name>
</gene>
<evidence type="ECO:0000256" key="5">
    <source>
        <dbReference type="ARBA" id="ARBA00022776"/>
    </source>
</evidence>
<dbReference type="GO" id="GO:0051301">
    <property type="term" value="P:cell division"/>
    <property type="evidence" value="ECO:0007669"/>
    <property type="project" value="UniProtKB-UniRule"/>
</dbReference>
<dbReference type="GeneID" id="100804876"/>
<dbReference type="EnsemblPlants" id="KRH63590">
    <property type="protein sequence ID" value="KRH63590"/>
    <property type="gene ID" value="GLYMA_04G186200"/>
</dbReference>
<dbReference type="InterPro" id="IPR045143">
    <property type="entry name" value="Spc25"/>
</dbReference>
<feature type="domain" description="Chromosome segregation protein Spc25 C-terminal" evidence="11">
    <location>
        <begin position="149"/>
        <end position="216"/>
    </location>
</feature>
<comment type="function">
    <text evidence="9">Acts as a component of the essential kinetochore-associated NDC80 complex, which is required for chromosome segregation and spindle checkpoint activity.</text>
</comment>
<keyword evidence="8 9" id="KW-0137">Centromere</keyword>
<comment type="subunit">
    <text evidence="9">Component of the NDC80 complex.</text>
</comment>
<proteinExistence type="inferred from homology"/>
<keyword evidence="4 9" id="KW-0132">Cell division</keyword>
<protein>
    <recommendedName>
        <fullName evidence="9">Kinetochore protein SPC25</fullName>
    </recommendedName>
</protein>
<evidence type="ECO:0000256" key="2">
    <source>
        <dbReference type="ARBA" id="ARBA00006379"/>
    </source>
</evidence>